<reference evidence="8" key="1">
    <citation type="journal article" date="2015" name="Nature">
        <title>Complex archaea that bridge the gap between prokaryotes and eukaryotes.</title>
        <authorList>
            <person name="Spang A."/>
            <person name="Saw J.H."/>
            <person name="Jorgensen S.L."/>
            <person name="Zaremba-Niedzwiedzka K."/>
            <person name="Martijn J."/>
            <person name="Lind A.E."/>
            <person name="van Eijk R."/>
            <person name="Schleper C."/>
            <person name="Guy L."/>
            <person name="Ettema T.J."/>
        </authorList>
    </citation>
    <scope>NUCLEOTIDE SEQUENCE</scope>
</reference>
<organism evidence="8">
    <name type="scientific">marine sediment metagenome</name>
    <dbReference type="NCBI Taxonomy" id="412755"/>
    <lineage>
        <taxon>unclassified sequences</taxon>
        <taxon>metagenomes</taxon>
        <taxon>ecological metagenomes</taxon>
    </lineage>
</organism>
<dbReference type="NCBIfam" id="TIGR00628">
    <property type="entry name" value="ung"/>
    <property type="match status" value="1"/>
</dbReference>
<dbReference type="PANTHER" id="PTHR11264:SF0">
    <property type="entry name" value="URACIL-DNA GLYCOSYLASE"/>
    <property type="match status" value="1"/>
</dbReference>
<keyword evidence="4" id="KW-0227">DNA damage</keyword>
<protein>
    <recommendedName>
        <fullName evidence="3">uracil-DNA glycosylase</fullName>
        <ecNumber evidence="3">3.2.2.27</ecNumber>
    </recommendedName>
</protein>
<dbReference type="InterPro" id="IPR005122">
    <property type="entry name" value="Uracil-DNA_glycosylase-like"/>
</dbReference>
<dbReference type="GO" id="GO:0097510">
    <property type="term" value="P:base-excision repair, AP site formation via deaminated base removal"/>
    <property type="evidence" value="ECO:0007669"/>
    <property type="project" value="TreeGrafter"/>
</dbReference>
<dbReference type="PANTHER" id="PTHR11264">
    <property type="entry name" value="URACIL-DNA GLYCOSYLASE"/>
    <property type="match status" value="1"/>
</dbReference>
<evidence type="ECO:0000256" key="5">
    <source>
        <dbReference type="ARBA" id="ARBA00022801"/>
    </source>
</evidence>
<dbReference type="CDD" id="cd10027">
    <property type="entry name" value="UDG-F1-like"/>
    <property type="match status" value="1"/>
</dbReference>
<gene>
    <name evidence="8" type="ORF">LCGC14_0733130</name>
</gene>
<dbReference type="SUPFAM" id="SSF52141">
    <property type="entry name" value="Uracil-DNA glycosylase-like"/>
    <property type="match status" value="1"/>
</dbReference>
<dbReference type="InterPro" id="IPR002043">
    <property type="entry name" value="UDG_fam1"/>
</dbReference>
<dbReference type="InterPro" id="IPR036895">
    <property type="entry name" value="Uracil-DNA_glycosylase-like_sf"/>
</dbReference>
<comment type="caution">
    <text evidence="8">The sequence shown here is derived from an EMBL/GenBank/DDBJ whole genome shotgun (WGS) entry which is preliminary data.</text>
</comment>
<dbReference type="Gene3D" id="3.40.470.10">
    <property type="entry name" value="Uracil-DNA glycosylase-like domain"/>
    <property type="match status" value="1"/>
</dbReference>
<sequence>NTLEDVLFGKVQGDTAAFAIRLRINVAKQALVPHVKHLAIGLTEIYELVTRAIEHLGEEFSQPYMQALAEFLSSEESAGKTLFPDSAHCFNALNSTPLDQVRVVILGQDPYHGPGQAHGLCFSVRPDVPPPPSLVNVFKEIQSDLGIPAPDHGCLQSWAEQGVLLLNSVLTVVQGQAAAHQGKGWETFTDRVIETVNREREGVVFLLWGSYAQKKGKHIDRNRHRVLEGPHPSPLSAYRGFFGCKHFSRANEWLREQGQEPVNWGLPSKADLIARYKKS</sequence>
<evidence type="ECO:0000313" key="8">
    <source>
        <dbReference type="EMBL" id="KKN40450.1"/>
    </source>
</evidence>
<name>A0A0F9Q8Y9_9ZZZZ</name>
<comment type="catalytic activity">
    <reaction evidence="1">
        <text>Hydrolyzes single-stranded DNA or mismatched double-stranded DNA and polynucleotides, releasing free uracil.</text>
        <dbReference type="EC" id="3.2.2.27"/>
    </reaction>
</comment>
<dbReference type="SMART" id="SM00987">
    <property type="entry name" value="UreE_C"/>
    <property type="match status" value="1"/>
</dbReference>
<dbReference type="PROSITE" id="PS00130">
    <property type="entry name" value="U_DNA_GLYCOSYLASE"/>
    <property type="match status" value="1"/>
</dbReference>
<evidence type="ECO:0000256" key="6">
    <source>
        <dbReference type="ARBA" id="ARBA00023204"/>
    </source>
</evidence>
<evidence type="ECO:0000256" key="4">
    <source>
        <dbReference type="ARBA" id="ARBA00022763"/>
    </source>
</evidence>
<evidence type="ECO:0000256" key="1">
    <source>
        <dbReference type="ARBA" id="ARBA00001400"/>
    </source>
</evidence>
<dbReference type="FunFam" id="3.40.470.10:FF:000001">
    <property type="entry name" value="Uracil-DNA glycosylase"/>
    <property type="match status" value="1"/>
</dbReference>
<keyword evidence="6" id="KW-0234">DNA repair</keyword>
<feature type="domain" description="Uracil-DNA glycosylase-like" evidence="7">
    <location>
        <begin position="94"/>
        <end position="254"/>
    </location>
</feature>
<dbReference type="EMBL" id="LAZR01001704">
    <property type="protein sequence ID" value="KKN40450.1"/>
    <property type="molecule type" value="Genomic_DNA"/>
</dbReference>
<dbReference type="NCBIfam" id="NF003591">
    <property type="entry name" value="PRK05254.1-4"/>
    <property type="match status" value="1"/>
</dbReference>
<accession>A0A0F9Q8Y9</accession>
<dbReference type="NCBIfam" id="NF003588">
    <property type="entry name" value="PRK05254.1-1"/>
    <property type="match status" value="1"/>
</dbReference>
<dbReference type="NCBIfam" id="NF003592">
    <property type="entry name" value="PRK05254.1-5"/>
    <property type="match status" value="1"/>
</dbReference>
<keyword evidence="5" id="KW-0378">Hydrolase</keyword>
<dbReference type="SMART" id="SM00986">
    <property type="entry name" value="UDG"/>
    <property type="match status" value="1"/>
</dbReference>
<dbReference type="HAMAP" id="MF_00148">
    <property type="entry name" value="UDG"/>
    <property type="match status" value="1"/>
</dbReference>
<dbReference type="EC" id="3.2.2.27" evidence="3"/>
<evidence type="ECO:0000256" key="2">
    <source>
        <dbReference type="ARBA" id="ARBA00008184"/>
    </source>
</evidence>
<dbReference type="GO" id="GO:0004844">
    <property type="term" value="F:uracil DNA N-glycosylase activity"/>
    <property type="evidence" value="ECO:0007669"/>
    <property type="project" value="UniProtKB-EC"/>
</dbReference>
<dbReference type="Pfam" id="PF03167">
    <property type="entry name" value="UDG"/>
    <property type="match status" value="1"/>
</dbReference>
<dbReference type="AlphaFoldDB" id="A0A0F9Q8Y9"/>
<dbReference type="InterPro" id="IPR018085">
    <property type="entry name" value="Ura-DNA_Glyclase_AS"/>
</dbReference>
<feature type="non-terminal residue" evidence="8">
    <location>
        <position position="1"/>
    </location>
</feature>
<proteinExistence type="inferred from homology"/>
<comment type="similarity">
    <text evidence="2">Belongs to the uracil-DNA glycosylase (UDG) superfamily. UNG family.</text>
</comment>
<evidence type="ECO:0000259" key="7">
    <source>
        <dbReference type="SMART" id="SM00986"/>
    </source>
</evidence>
<dbReference type="NCBIfam" id="NF003589">
    <property type="entry name" value="PRK05254.1-2"/>
    <property type="match status" value="1"/>
</dbReference>
<evidence type="ECO:0000256" key="3">
    <source>
        <dbReference type="ARBA" id="ARBA00012030"/>
    </source>
</evidence>